<dbReference type="InterPro" id="IPR001387">
    <property type="entry name" value="Cro/C1-type_HTH"/>
</dbReference>
<dbReference type="CDD" id="cd00093">
    <property type="entry name" value="HTH_XRE"/>
    <property type="match status" value="1"/>
</dbReference>
<dbReference type="Pfam" id="PF01381">
    <property type="entry name" value="HTH_3"/>
    <property type="match status" value="1"/>
</dbReference>
<protein>
    <submittedName>
        <fullName evidence="3">Helix-turn-helix transcriptional regulator</fullName>
    </submittedName>
</protein>
<evidence type="ECO:0000313" key="3">
    <source>
        <dbReference type="EMBL" id="MEJ5195538.1"/>
    </source>
</evidence>
<dbReference type="PANTHER" id="PTHR46558:SF11">
    <property type="entry name" value="HTH-TYPE TRANSCRIPTIONAL REGULATOR XRE"/>
    <property type="match status" value="1"/>
</dbReference>
<gene>
    <name evidence="3" type="ORF">WF834_04990</name>
</gene>
<dbReference type="AlphaFoldDB" id="A0AB35YAC3"/>
<evidence type="ECO:0000256" key="1">
    <source>
        <dbReference type="ARBA" id="ARBA00023125"/>
    </source>
</evidence>
<dbReference type="PROSITE" id="PS50943">
    <property type="entry name" value="HTH_CROC1"/>
    <property type="match status" value="1"/>
</dbReference>
<proteinExistence type="predicted"/>
<evidence type="ECO:0000313" key="4">
    <source>
        <dbReference type="Proteomes" id="UP001373196"/>
    </source>
</evidence>
<feature type="domain" description="HTH cro/C1-type" evidence="2">
    <location>
        <begin position="5"/>
        <end position="59"/>
    </location>
</feature>
<sequence length="74" mass="8654">MYERIRNLREDHDLFQKDLAAYLKCTQVCYSNYEMGKRDVPTDVLIALALYYGTSTDYLLGLTDDPSPYPRHSE</sequence>
<dbReference type="Gene3D" id="1.10.260.40">
    <property type="entry name" value="lambda repressor-like DNA-binding domains"/>
    <property type="match status" value="1"/>
</dbReference>
<name>A0AB35YAC3_9FIRM</name>
<dbReference type="Proteomes" id="UP001373196">
    <property type="component" value="Unassembled WGS sequence"/>
</dbReference>
<dbReference type="EMBL" id="JBBFGL010000004">
    <property type="protein sequence ID" value="MEJ5195538.1"/>
    <property type="molecule type" value="Genomic_DNA"/>
</dbReference>
<accession>A0AB35YAC3</accession>
<dbReference type="SUPFAM" id="SSF47413">
    <property type="entry name" value="lambda repressor-like DNA-binding domains"/>
    <property type="match status" value="1"/>
</dbReference>
<dbReference type="RefSeq" id="WP_339395107.1">
    <property type="nucleotide sequence ID" value="NZ_JBBFGL010000004.1"/>
</dbReference>
<dbReference type="GO" id="GO:0003677">
    <property type="term" value="F:DNA binding"/>
    <property type="evidence" value="ECO:0007669"/>
    <property type="project" value="UniProtKB-KW"/>
</dbReference>
<keyword evidence="1" id="KW-0238">DNA-binding</keyword>
<comment type="caution">
    <text evidence="3">The sequence shown here is derived from an EMBL/GenBank/DDBJ whole genome shotgun (WGS) entry which is preliminary data.</text>
</comment>
<dbReference type="SMART" id="SM00530">
    <property type="entry name" value="HTH_XRE"/>
    <property type="match status" value="1"/>
</dbReference>
<organism evidence="3 4">
    <name type="scientific">Faecalibacterium wellingii</name>
    <dbReference type="NCBI Taxonomy" id="2929491"/>
    <lineage>
        <taxon>Bacteria</taxon>
        <taxon>Bacillati</taxon>
        <taxon>Bacillota</taxon>
        <taxon>Clostridia</taxon>
        <taxon>Eubacteriales</taxon>
        <taxon>Oscillospiraceae</taxon>
        <taxon>Faecalibacterium</taxon>
    </lineage>
</organism>
<dbReference type="PANTHER" id="PTHR46558">
    <property type="entry name" value="TRACRIPTIONAL REGULATORY PROTEIN-RELATED-RELATED"/>
    <property type="match status" value="1"/>
</dbReference>
<reference evidence="3" key="1">
    <citation type="submission" date="2024-03" db="EMBL/GenBank/DDBJ databases">
        <authorList>
            <person name="Plomp N."/>
            <person name="Harmsen H.J."/>
        </authorList>
    </citation>
    <scope>NUCLEOTIDE SEQUENCE</scope>
    <source>
        <strain evidence="3">HTF-128</strain>
    </source>
</reference>
<dbReference type="InterPro" id="IPR010982">
    <property type="entry name" value="Lambda_DNA-bd_dom_sf"/>
</dbReference>
<evidence type="ECO:0000259" key="2">
    <source>
        <dbReference type="PROSITE" id="PS50943"/>
    </source>
</evidence>